<dbReference type="GO" id="GO:0003726">
    <property type="term" value="F:double-stranded RNA adenosine deaminase activity"/>
    <property type="evidence" value="ECO:0007669"/>
    <property type="project" value="TreeGrafter"/>
</dbReference>
<dbReference type="EC" id="3.5.4.-" evidence="2"/>
<dbReference type="GO" id="GO:0005737">
    <property type="term" value="C:cytoplasm"/>
    <property type="evidence" value="ECO:0007669"/>
    <property type="project" value="TreeGrafter"/>
</dbReference>
<dbReference type="GO" id="GO:0005730">
    <property type="term" value="C:nucleolus"/>
    <property type="evidence" value="ECO:0007669"/>
    <property type="project" value="TreeGrafter"/>
</dbReference>
<dbReference type="SMART" id="SM00552">
    <property type="entry name" value="ADEAMc"/>
    <property type="match status" value="1"/>
</dbReference>
<name>A0A2I0AR48_9ASPA</name>
<keyword evidence="2" id="KW-0378">Hydrolase</keyword>
<dbReference type="GO" id="GO:0003725">
    <property type="term" value="F:double-stranded RNA binding"/>
    <property type="evidence" value="ECO:0007669"/>
    <property type="project" value="TreeGrafter"/>
</dbReference>
<dbReference type="PANTHER" id="PTHR10910:SF62">
    <property type="entry name" value="AT07585P-RELATED"/>
    <property type="match status" value="1"/>
</dbReference>
<dbReference type="AlphaFoldDB" id="A0A2I0AR48"/>
<feature type="domain" description="A to I editase" evidence="1">
    <location>
        <begin position="58"/>
        <end position="278"/>
    </location>
</feature>
<proteinExistence type="predicted"/>
<keyword evidence="3" id="KW-1185">Reference proteome</keyword>
<evidence type="ECO:0000259" key="1">
    <source>
        <dbReference type="PROSITE" id="PS50141"/>
    </source>
</evidence>
<dbReference type="Pfam" id="PF02137">
    <property type="entry name" value="A_deamin"/>
    <property type="match status" value="2"/>
</dbReference>
<evidence type="ECO:0000313" key="2">
    <source>
        <dbReference type="EMBL" id="PKA58027.1"/>
    </source>
</evidence>
<dbReference type="PROSITE" id="PS50141">
    <property type="entry name" value="A_DEAMIN_EDITASE"/>
    <property type="match status" value="1"/>
</dbReference>
<dbReference type="PANTHER" id="PTHR10910">
    <property type="entry name" value="EUKARYOTE SPECIFIC DSRNA BINDING PROTEIN"/>
    <property type="match status" value="1"/>
</dbReference>
<dbReference type="STRING" id="1088818.A0A2I0AR48"/>
<dbReference type="OrthoDB" id="10268011at2759"/>
<dbReference type="EMBL" id="KZ451958">
    <property type="protein sequence ID" value="PKA58027.1"/>
    <property type="molecule type" value="Genomic_DNA"/>
</dbReference>
<dbReference type="GO" id="GO:0006396">
    <property type="term" value="P:RNA processing"/>
    <property type="evidence" value="ECO:0007669"/>
    <property type="project" value="InterPro"/>
</dbReference>
<dbReference type="GO" id="GO:0008251">
    <property type="term" value="F:tRNA-specific adenosine deaminase activity"/>
    <property type="evidence" value="ECO:0007669"/>
    <property type="project" value="TreeGrafter"/>
</dbReference>
<organism evidence="2 3">
    <name type="scientific">Apostasia shenzhenica</name>
    <dbReference type="NCBI Taxonomy" id="1088818"/>
    <lineage>
        <taxon>Eukaryota</taxon>
        <taxon>Viridiplantae</taxon>
        <taxon>Streptophyta</taxon>
        <taxon>Embryophyta</taxon>
        <taxon>Tracheophyta</taxon>
        <taxon>Spermatophyta</taxon>
        <taxon>Magnoliopsida</taxon>
        <taxon>Liliopsida</taxon>
        <taxon>Asparagales</taxon>
        <taxon>Orchidaceae</taxon>
        <taxon>Apostasioideae</taxon>
        <taxon>Apostasia</taxon>
    </lineage>
</organism>
<evidence type="ECO:0000313" key="3">
    <source>
        <dbReference type="Proteomes" id="UP000236161"/>
    </source>
</evidence>
<dbReference type="InterPro" id="IPR002466">
    <property type="entry name" value="A_deamin"/>
</dbReference>
<protein>
    <submittedName>
        <fullName evidence="2">tRNA-specific adenosine deaminase 1</fullName>
        <ecNumber evidence="2">3.5.4.-</ecNumber>
    </submittedName>
</protein>
<dbReference type="Proteomes" id="UP000236161">
    <property type="component" value="Unassembled WGS sequence"/>
</dbReference>
<gene>
    <name evidence="2" type="ORF">AXF42_Ash020789</name>
</gene>
<sequence>MSSNSNSDEQKEWGERMSIPVHSLYRSLPKKGKPQGRESTVLAAFLLSSPSDALEVVALGTGTKCIGKSLLSPNGDVVNDSHAEIVARRALLRFFYSEIARLGSIYCDGRGGEKKMSNASQMFFRLATQDSDKLKYEFSPGWRLHLYITQLPCGALDSSSSLLGLEGNSELKAQKKPGRGDPTLSISCFDKITRWNVVGIQGALLSNILQPVYISTLTIGKVEDAFEDVSLANHLERALLDRVNSLVVDCWSAYKVNKPHVFLASVPPKEFQQSERDKHNLTCGRRLMQVFMSLQLELPSGYTAEGISYRQLKDMAYKFQSVLKMVKSSTFYASWHPKASNLENFTLSI</sequence>
<dbReference type="GO" id="GO:0006382">
    <property type="term" value="P:adenosine to inosine editing"/>
    <property type="evidence" value="ECO:0007669"/>
    <property type="project" value="TreeGrafter"/>
</dbReference>
<accession>A0A2I0AR48</accession>
<reference evidence="2 3" key="1">
    <citation type="journal article" date="2017" name="Nature">
        <title>The Apostasia genome and the evolution of orchids.</title>
        <authorList>
            <person name="Zhang G.Q."/>
            <person name="Liu K.W."/>
            <person name="Li Z."/>
            <person name="Lohaus R."/>
            <person name="Hsiao Y.Y."/>
            <person name="Niu S.C."/>
            <person name="Wang J.Y."/>
            <person name="Lin Y.C."/>
            <person name="Xu Q."/>
            <person name="Chen L.J."/>
            <person name="Yoshida K."/>
            <person name="Fujiwara S."/>
            <person name="Wang Z.W."/>
            <person name="Zhang Y.Q."/>
            <person name="Mitsuda N."/>
            <person name="Wang M."/>
            <person name="Liu G.H."/>
            <person name="Pecoraro L."/>
            <person name="Huang H.X."/>
            <person name="Xiao X.J."/>
            <person name="Lin M."/>
            <person name="Wu X.Y."/>
            <person name="Wu W.L."/>
            <person name="Chen Y.Y."/>
            <person name="Chang S.B."/>
            <person name="Sakamoto S."/>
            <person name="Ohme-Takagi M."/>
            <person name="Yagi M."/>
            <person name="Zeng S.J."/>
            <person name="Shen C.Y."/>
            <person name="Yeh C.M."/>
            <person name="Luo Y.B."/>
            <person name="Tsai W.C."/>
            <person name="Van de Peer Y."/>
            <person name="Liu Z.J."/>
        </authorList>
    </citation>
    <scope>NUCLEOTIDE SEQUENCE [LARGE SCALE GENOMIC DNA]</scope>
    <source>
        <strain evidence="3">cv. Shenzhen</strain>
        <tissue evidence="2">Stem</tissue>
    </source>
</reference>